<dbReference type="Proteomes" id="UP001165121">
    <property type="component" value="Unassembled WGS sequence"/>
</dbReference>
<feature type="region of interest" description="Disordered" evidence="1">
    <location>
        <begin position="224"/>
        <end position="272"/>
    </location>
</feature>
<proteinExistence type="predicted"/>
<evidence type="ECO:0000313" key="3">
    <source>
        <dbReference type="Proteomes" id="UP001165121"/>
    </source>
</evidence>
<gene>
    <name evidence="2" type="ORF">Pfra01_000865900</name>
</gene>
<dbReference type="EMBL" id="BSXT01000792">
    <property type="protein sequence ID" value="GMF34099.1"/>
    <property type="molecule type" value="Genomic_DNA"/>
</dbReference>
<evidence type="ECO:0000256" key="1">
    <source>
        <dbReference type="SAM" id="MobiDB-lite"/>
    </source>
</evidence>
<feature type="compositionally biased region" description="Basic residues" evidence="1">
    <location>
        <begin position="224"/>
        <end position="236"/>
    </location>
</feature>
<name>A0A9W6X9I6_9STRA</name>
<dbReference type="InterPro" id="IPR021109">
    <property type="entry name" value="Peptidase_aspartic_dom_sf"/>
</dbReference>
<feature type="compositionally biased region" description="Basic and acidic residues" evidence="1">
    <location>
        <begin position="260"/>
        <end position="272"/>
    </location>
</feature>
<evidence type="ECO:0000313" key="2">
    <source>
        <dbReference type="EMBL" id="GMF34099.1"/>
    </source>
</evidence>
<keyword evidence="3" id="KW-1185">Reference proteome</keyword>
<comment type="caution">
    <text evidence="2">The sequence shown here is derived from an EMBL/GenBank/DDBJ whole genome shotgun (WGS) entry which is preliminary data.</text>
</comment>
<organism evidence="2 3">
    <name type="scientific">Phytophthora fragariaefolia</name>
    <dbReference type="NCBI Taxonomy" id="1490495"/>
    <lineage>
        <taxon>Eukaryota</taxon>
        <taxon>Sar</taxon>
        <taxon>Stramenopiles</taxon>
        <taxon>Oomycota</taxon>
        <taxon>Peronosporomycetes</taxon>
        <taxon>Peronosporales</taxon>
        <taxon>Peronosporaceae</taxon>
        <taxon>Phytophthora</taxon>
    </lineage>
</organism>
<protein>
    <submittedName>
        <fullName evidence="2">Unnamed protein product</fullName>
    </submittedName>
</protein>
<dbReference type="Gene3D" id="2.40.70.10">
    <property type="entry name" value="Acid Proteases"/>
    <property type="match status" value="1"/>
</dbReference>
<sequence length="325" mass="35482">MDRSVKFEDFDSTERFIGLEMDKYDLILGIPWLEKHEPWIDRRGKAIGASRSALSDRTLASHVPTSVKSKGVRQDRQGASASKELMGVAEVFGDPQEVTVDSVKKSVEAPAGVKPSESLHDKVLRAAHQVGNLVPPEQGISQREPSVGNVVPRGVREALIAWEAKDTASNVGNSVPREPVKAKQEGKVGEDASCVGNIVPHKASMADDVRDEASSDVGNIVPRRGRHHIRRHRKSGLRSQTGVAQDDSEPKAKAPQTRSLDGHYHGFDSETGHRVKADTVQLEALPEVAELLNREEMSLADFLADLKAGEIAEMVLLRPEPTPEE</sequence>
<dbReference type="AlphaFoldDB" id="A0A9W6X9I6"/>
<feature type="region of interest" description="Disordered" evidence="1">
    <location>
        <begin position="58"/>
        <end position="80"/>
    </location>
</feature>
<accession>A0A9W6X9I6</accession>
<dbReference type="OrthoDB" id="2799149at2759"/>
<reference evidence="2" key="1">
    <citation type="submission" date="2023-04" db="EMBL/GenBank/DDBJ databases">
        <title>Phytophthora fragariaefolia NBRC 109709.</title>
        <authorList>
            <person name="Ichikawa N."/>
            <person name="Sato H."/>
            <person name="Tonouchi N."/>
        </authorList>
    </citation>
    <scope>NUCLEOTIDE SEQUENCE</scope>
    <source>
        <strain evidence="2">NBRC 109709</strain>
    </source>
</reference>